<evidence type="ECO:0000256" key="1">
    <source>
        <dbReference type="SAM" id="SignalP"/>
    </source>
</evidence>
<dbReference type="Proteomes" id="UP000186535">
    <property type="component" value="Unassembled WGS sequence"/>
</dbReference>
<gene>
    <name evidence="2" type="ORF">BJR07_23965</name>
</gene>
<dbReference type="PROSITE" id="PS51257">
    <property type="entry name" value="PROKAR_LIPOPROTEIN"/>
    <property type="match status" value="1"/>
</dbReference>
<dbReference type="AlphaFoldDB" id="A0A1C4BWA0"/>
<evidence type="ECO:0000313" key="2">
    <source>
        <dbReference type="EMBL" id="OKA34569.1"/>
    </source>
</evidence>
<name>A0A1C4BWA0_BACCE</name>
<sequence>MQLSKKALFVIGIAAILALSACSDEKTQPLINVDEVKKGTSKKEAKETSSNKSGFNVIEQQKKFGGGTFNIDNTKDDVGAIDVTELKDGIFLTVNNINDYKYIIGDKKKWKKDLALNYSDYSNDLKGNKTFSRKDETLTIREYSFHDETGENKTPNGIQIPEQEAITPIKTSQGVGVIIKDFKSDTVKIYVDDKVVGEFKEQKDTFSENNNDRPEEFSYYFDVKNQKLYFADSKADRSHVSQIDVKTGKPLFKDGKVKYIMSTPSVKILGDKYGNIFLMEEKDNVTIAAYDKNLDPLTQKFTVPVKNPNLATFTVSGDELHFYSAYTYELEPMLELTRISIPSFGKK</sequence>
<dbReference type="EMBL" id="MPON01000010">
    <property type="protein sequence ID" value="OKA34569.1"/>
    <property type="molecule type" value="Genomic_DNA"/>
</dbReference>
<feature type="chain" id="PRO_5030026048" description="Lipoprotein" evidence="1">
    <location>
        <begin position="24"/>
        <end position="347"/>
    </location>
</feature>
<keyword evidence="1" id="KW-0732">Signal</keyword>
<proteinExistence type="predicted"/>
<evidence type="ECO:0008006" key="4">
    <source>
        <dbReference type="Google" id="ProtNLM"/>
    </source>
</evidence>
<organism evidence="2 3">
    <name type="scientific">Bacillus cereus</name>
    <dbReference type="NCBI Taxonomy" id="1396"/>
    <lineage>
        <taxon>Bacteria</taxon>
        <taxon>Bacillati</taxon>
        <taxon>Bacillota</taxon>
        <taxon>Bacilli</taxon>
        <taxon>Bacillales</taxon>
        <taxon>Bacillaceae</taxon>
        <taxon>Bacillus</taxon>
        <taxon>Bacillus cereus group</taxon>
    </lineage>
</organism>
<comment type="caution">
    <text evidence="2">The sequence shown here is derived from an EMBL/GenBank/DDBJ whole genome shotgun (WGS) entry which is preliminary data.</text>
</comment>
<protein>
    <recommendedName>
        <fullName evidence="4">Lipoprotein</fullName>
    </recommendedName>
</protein>
<feature type="signal peptide" evidence="1">
    <location>
        <begin position="1"/>
        <end position="23"/>
    </location>
</feature>
<evidence type="ECO:0000313" key="3">
    <source>
        <dbReference type="Proteomes" id="UP000186535"/>
    </source>
</evidence>
<reference evidence="2 3" key="1">
    <citation type="submission" date="2016-11" db="EMBL/GenBank/DDBJ databases">
        <title>Identification of Bacillus cereus isolated from egg-white.</title>
        <authorList>
            <person name="Soni A."/>
            <person name="Oey I."/>
            <person name="Silcock P."/>
            <person name="Bremer P."/>
        </authorList>
    </citation>
    <scope>NUCLEOTIDE SEQUENCE [LARGE SCALE GENOMIC DNA]</scope>
    <source>
        <strain evidence="2 3">NZAS03</strain>
    </source>
</reference>
<dbReference type="RefSeq" id="WP_073518566.1">
    <property type="nucleotide sequence ID" value="NZ_MPOM01000003.1"/>
</dbReference>
<accession>A0A1C4BWA0</accession>